<name>A0A0H3BWT2_STRPZ</name>
<evidence type="ECO:0000313" key="3">
    <source>
        <dbReference type="Proteomes" id="UP000001039"/>
    </source>
</evidence>
<accession>A0A0H3BWT2</accession>
<evidence type="ECO:0000313" key="2">
    <source>
        <dbReference type="EMBL" id="ACI60594.1"/>
    </source>
</evidence>
<feature type="region of interest" description="Disordered" evidence="1">
    <location>
        <begin position="1"/>
        <end position="26"/>
    </location>
</feature>
<gene>
    <name evidence="2" type="ordered locus">Spy49_0254c</name>
</gene>
<protein>
    <submittedName>
        <fullName evidence="2">Transposase</fullName>
    </submittedName>
</protein>
<dbReference type="HOGENOM" id="CLU_195377_0_0_9"/>
<evidence type="ECO:0000256" key="1">
    <source>
        <dbReference type="SAM" id="MobiDB-lite"/>
    </source>
</evidence>
<reference evidence="2 3" key="1">
    <citation type="journal article" date="2008" name="J. Bacteriol.">
        <title>Genome sequence of a nephritogenic and highly transformable M49 strain of Streptococcus pyogenes.</title>
        <authorList>
            <person name="McShan W.M."/>
            <person name="Ferretti J.J."/>
            <person name="Karasawa T."/>
            <person name="Suvorov A.N."/>
            <person name="Lin S."/>
            <person name="Qin B."/>
            <person name="Jia H."/>
            <person name="Kenton S."/>
            <person name="Najar F."/>
            <person name="Wu H."/>
            <person name="Scott J."/>
            <person name="Roe B.A."/>
            <person name="Savic D.J."/>
        </authorList>
    </citation>
    <scope>NUCLEOTIDE SEQUENCE [LARGE SCALE GENOMIC DNA]</scope>
    <source>
        <strain evidence="2 3">NZ131</strain>
    </source>
</reference>
<sequence length="79" mass="9777">MRKQEQDHHKQDVNQKKPEEMTKLERLQEENEYLRTEVAYLKKPRELRLKEASLKRRRQKTIIKNGQRRVLIRFSFKDG</sequence>
<dbReference type="KEGG" id="soz:Spy49_0254c"/>
<organism evidence="2 3">
    <name type="scientific">Streptococcus pyogenes serotype M49 (strain NZ131)</name>
    <dbReference type="NCBI Taxonomy" id="471876"/>
    <lineage>
        <taxon>Bacteria</taxon>
        <taxon>Bacillati</taxon>
        <taxon>Bacillota</taxon>
        <taxon>Bacilli</taxon>
        <taxon>Lactobacillales</taxon>
        <taxon>Streptococcaceae</taxon>
        <taxon>Streptococcus</taxon>
    </lineage>
</organism>
<dbReference type="EMBL" id="CP000829">
    <property type="protein sequence ID" value="ACI60594.1"/>
    <property type="molecule type" value="Genomic_DNA"/>
</dbReference>
<proteinExistence type="predicted"/>
<dbReference type="AlphaFoldDB" id="A0A0H3BWT2"/>
<dbReference type="Proteomes" id="UP000001039">
    <property type="component" value="Chromosome"/>
</dbReference>